<dbReference type="EMBL" id="KZ825346">
    <property type="protein sequence ID" value="RAH45361.1"/>
    <property type="molecule type" value="Genomic_DNA"/>
</dbReference>
<name>A0ACD1G8A7_9EURO</name>
<gene>
    <name evidence="1" type="ORF">BO95DRAFT_432315</name>
</gene>
<evidence type="ECO:0000313" key="1">
    <source>
        <dbReference type="EMBL" id="RAH45361.1"/>
    </source>
</evidence>
<keyword evidence="2" id="KW-1185">Reference proteome</keyword>
<organism evidence="1 2">
    <name type="scientific">Aspergillus brunneoviolaceus CBS 621.78</name>
    <dbReference type="NCBI Taxonomy" id="1450534"/>
    <lineage>
        <taxon>Eukaryota</taxon>
        <taxon>Fungi</taxon>
        <taxon>Dikarya</taxon>
        <taxon>Ascomycota</taxon>
        <taxon>Pezizomycotina</taxon>
        <taxon>Eurotiomycetes</taxon>
        <taxon>Eurotiomycetidae</taxon>
        <taxon>Eurotiales</taxon>
        <taxon>Aspergillaceae</taxon>
        <taxon>Aspergillus</taxon>
        <taxon>Aspergillus subgen. Circumdati</taxon>
    </lineage>
</organism>
<protein>
    <submittedName>
        <fullName evidence="1">Uncharacterized protein</fullName>
    </submittedName>
</protein>
<reference evidence="1" key="1">
    <citation type="submission" date="2018-02" db="EMBL/GenBank/DDBJ databases">
        <title>The genomes of Aspergillus section Nigri reveals drivers in fungal speciation.</title>
        <authorList>
            <consortium name="DOE Joint Genome Institute"/>
            <person name="Vesth T.C."/>
            <person name="Nybo J."/>
            <person name="Theobald S."/>
            <person name="Brandl J."/>
            <person name="Frisvad J.C."/>
            <person name="Nielsen K.F."/>
            <person name="Lyhne E.K."/>
            <person name="Kogle M.E."/>
            <person name="Kuo A."/>
            <person name="Riley R."/>
            <person name="Clum A."/>
            <person name="Nolan M."/>
            <person name="Lipzen A."/>
            <person name="Salamov A."/>
            <person name="Henrissat B."/>
            <person name="Wiebenga A."/>
            <person name="De vries R.P."/>
            <person name="Grigoriev I.V."/>
            <person name="Mortensen U.H."/>
            <person name="Andersen M.R."/>
            <person name="Baker S.E."/>
        </authorList>
    </citation>
    <scope>NUCLEOTIDE SEQUENCE</scope>
    <source>
        <strain evidence="1">CBS 621.78</strain>
    </source>
</reference>
<accession>A0ACD1G8A7</accession>
<proteinExistence type="predicted"/>
<sequence length="279" mass="31444">MYCNFFYLLTCIAPLVKGTDRVLFFALGFLSQLDQQLEVGTFPKEEESKLYRDIACGLLSRLDVSTFNNPAHPSVAGFSQTLAAIFYAYIGNYLGLKPSSATSNIVCPTIQSCCGNCYDVNRFPRDPVSRVWVQPMSKKRRAHIHQKLDQARVDCIHETDHSRWTNPKLVVTKTFAQVGDSQLAWQQRKLEASKQIQSFDQVRLTVLLLDDYENIVRMRALDVPSEQPVASRSESTPTSLSQQYQPGFHNFPPAPNVPSLAGMKRTAEEADFVDLTLDD</sequence>
<dbReference type="Proteomes" id="UP000249057">
    <property type="component" value="Unassembled WGS sequence"/>
</dbReference>
<evidence type="ECO:0000313" key="2">
    <source>
        <dbReference type="Proteomes" id="UP000249057"/>
    </source>
</evidence>